<sequence length="414" mass="48884">MSLEKMNIGAMIKYHRQLRNMTQSELCKGICSVTHLSKFENYNKEANWETIMLLLDRLGISLDSIQQTSEKISTELSDLLDAVLSYDKERATECYNRVKELQECITFSNYISLYHLYVYRYHLLMNHLEEAEKEQEIIRQIVNSMPEQEKELYEFINGAYYIIKGDYKLSLDTLLKVEANDLLPSSWQAELYYFIAFNYANLKDSSSSVAYGHKALEAFSRSFNYLRILHTQFLLGIAYTDLGIYENATEQYNYIFKNMNLINADELKSAMYNNYALLLEKMGEMDQAARYYLLSMEHAQTETEYLTSLCSYTELLISLGRKEQALENISKILQETKASSMRKQQLIFKYYQYLLKNRKDRAMDFLENDLLPYLEKTYFIEDYNKFALSLARYYSDSNLDKALYYYKKVAERGE</sequence>
<dbReference type="Gene3D" id="1.25.40.10">
    <property type="entry name" value="Tetratricopeptide repeat domain"/>
    <property type="match status" value="1"/>
</dbReference>
<dbReference type="SUPFAM" id="SSF47413">
    <property type="entry name" value="lambda repressor-like DNA-binding domains"/>
    <property type="match status" value="1"/>
</dbReference>
<dbReference type="Gene3D" id="1.10.260.40">
    <property type="entry name" value="lambda repressor-like DNA-binding domains"/>
    <property type="match status" value="1"/>
</dbReference>
<dbReference type="InterPro" id="IPR010982">
    <property type="entry name" value="Lambda_DNA-bd_dom_sf"/>
</dbReference>
<dbReference type="Proteomes" id="UP000823485">
    <property type="component" value="Unassembled WGS sequence"/>
</dbReference>
<dbReference type="Gene3D" id="1.25.40.1000">
    <property type="match status" value="1"/>
</dbReference>
<evidence type="ECO:0000259" key="1">
    <source>
        <dbReference type="PROSITE" id="PS50943"/>
    </source>
</evidence>
<gene>
    <name evidence="2" type="ORF">JOC94_001115</name>
</gene>
<evidence type="ECO:0000313" key="2">
    <source>
        <dbReference type="EMBL" id="MBM7714143.1"/>
    </source>
</evidence>
<dbReference type="EMBL" id="JAFBFH010000005">
    <property type="protein sequence ID" value="MBM7714143.1"/>
    <property type="molecule type" value="Genomic_DNA"/>
</dbReference>
<dbReference type="RefSeq" id="WP_077109909.1">
    <property type="nucleotide sequence ID" value="NZ_JAFBFH010000005.1"/>
</dbReference>
<comment type="caution">
    <text evidence="2">The sequence shown here is derived from an EMBL/GenBank/DDBJ whole genome shotgun (WGS) entry which is preliminary data.</text>
</comment>
<feature type="domain" description="HTH cro/C1-type" evidence="1">
    <location>
        <begin position="12"/>
        <end position="65"/>
    </location>
</feature>
<dbReference type="SMART" id="SM00530">
    <property type="entry name" value="HTH_XRE"/>
    <property type="match status" value="1"/>
</dbReference>
<accession>A0ABS2R3D0</accession>
<reference evidence="2 3" key="1">
    <citation type="submission" date="2021-01" db="EMBL/GenBank/DDBJ databases">
        <title>Genomic Encyclopedia of Type Strains, Phase IV (KMG-IV): sequencing the most valuable type-strain genomes for metagenomic binning, comparative biology and taxonomic classification.</title>
        <authorList>
            <person name="Goeker M."/>
        </authorList>
    </citation>
    <scope>NUCLEOTIDE SEQUENCE [LARGE SCALE GENOMIC DNA]</scope>
    <source>
        <strain evidence="2 3">DSM 105453</strain>
    </source>
</reference>
<organism evidence="2 3">
    <name type="scientific">Siminovitchia thermophila</name>
    <dbReference type="NCBI Taxonomy" id="1245522"/>
    <lineage>
        <taxon>Bacteria</taxon>
        <taxon>Bacillati</taxon>
        <taxon>Bacillota</taxon>
        <taxon>Bacilli</taxon>
        <taxon>Bacillales</taxon>
        <taxon>Bacillaceae</taxon>
        <taxon>Siminovitchia</taxon>
    </lineage>
</organism>
<keyword evidence="3" id="KW-1185">Reference proteome</keyword>
<dbReference type="CDD" id="cd00093">
    <property type="entry name" value="HTH_XRE"/>
    <property type="match status" value="1"/>
</dbReference>
<dbReference type="PROSITE" id="PS50943">
    <property type="entry name" value="HTH_CROC1"/>
    <property type="match status" value="1"/>
</dbReference>
<protein>
    <submittedName>
        <fullName evidence="2">Transcriptional regulator with XRE-family HTH domain</fullName>
    </submittedName>
</protein>
<evidence type="ECO:0000313" key="3">
    <source>
        <dbReference type="Proteomes" id="UP000823485"/>
    </source>
</evidence>
<name>A0ABS2R3D0_9BACI</name>
<dbReference type="InterPro" id="IPR011990">
    <property type="entry name" value="TPR-like_helical_dom_sf"/>
</dbReference>
<dbReference type="Pfam" id="PF01381">
    <property type="entry name" value="HTH_3"/>
    <property type="match status" value="1"/>
</dbReference>
<proteinExistence type="predicted"/>
<dbReference type="InterPro" id="IPR001387">
    <property type="entry name" value="Cro/C1-type_HTH"/>
</dbReference>
<dbReference type="SUPFAM" id="SSF48452">
    <property type="entry name" value="TPR-like"/>
    <property type="match status" value="2"/>
</dbReference>